<protein>
    <submittedName>
        <fullName evidence="2">Uncharacterized protein</fullName>
    </submittedName>
</protein>
<evidence type="ECO:0000313" key="3">
    <source>
        <dbReference type="Proteomes" id="UP000024635"/>
    </source>
</evidence>
<dbReference type="AlphaFoldDB" id="A0A016TQQ6"/>
<dbReference type="OrthoDB" id="5854121at2759"/>
<organism evidence="2 3">
    <name type="scientific">Ancylostoma ceylanicum</name>
    <dbReference type="NCBI Taxonomy" id="53326"/>
    <lineage>
        <taxon>Eukaryota</taxon>
        <taxon>Metazoa</taxon>
        <taxon>Ecdysozoa</taxon>
        <taxon>Nematoda</taxon>
        <taxon>Chromadorea</taxon>
        <taxon>Rhabditida</taxon>
        <taxon>Rhabditina</taxon>
        <taxon>Rhabditomorpha</taxon>
        <taxon>Strongyloidea</taxon>
        <taxon>Ancylostomatidae</taxon>
        <taxon>Ancylostomatinae</taxon>
        <taxon>Ancylostoma</taxon>
    </lineage>
</organism>
<dbReference type="PANTHER" id="PTHR34722:SF4">
    <property type="entry name" value="HOMOLOG OF ODR-2 (TWO)-RELATED"/>
    <property type="match status" value="1"/>
</dbReference>
<comment type="caution">
    <text evidence="2">The sequence shown here is derived from an EMBL/GenBank/DDBJ whole genome shotgun (WGS) entry which is preliminary data.</text>
</comment>
<dbReference type="InterPro" id="IPR010558">
    <property type="entry name" value="Ly-6-related"/>
</dbReference>
<dbReference type="Pfam" id="PF06579">
    <property type="entry name" value="Ly-6_related"/>
    <property type="match status" value="1"/>
</dbReference>
<keyword evidence="1" id="KW-0732">Signal</keyword>
<dbReference type="GO" id="GO:0030424">
    <property type="term" value="C:axon"/>
    <property type="evidence" value="ECO:0007669"/>
    <property type="project" value="TreeGrafter"/>
</dbReference>
<sequence>MQHHSWTTSPSRLVVILALFHFLSRPTTAVEYMDFSSTTKYCYSCMSEDFLLHWPYLDEVYYRPMNFTDHCFKIPAKMNIGMTPCSHSMCVTVIEPRILAGQHIGNNIIRGCFASVFKYGATPRAQSSPILDTSCSRMPAHRLLPPHMAARSSNRSVELCWCVGQLCNDYPSVPMNSMSVNVFTIFYERPPSMLHSSSLVRLCRHRVVRENDARKTSPITLVA</sequence>
<feature type="chain" id="PRO_5001491311" evidence="1">
    <location>
        <begin position="30"/>
        <end position="223"/>
    </location>
</feature>
<dbReference type="EMBL" id="JARK01001420">
    <property type="protein sequence ID" value="EYC04977.1"/>
    <property type="molecule type" value="Genomic_DNA"/>
</dbReference>
<feature type="signal peptide" evidence="1">
    <location>
        <begin position="1"/>
        <end position="29"/>
    </location>
</feature>
<dbReference type="GO" id="GO:0043025">
    <property type="term" value="C:neuronal cell body"/>
    <property type="evidence" value="ECO:0007669"/>
    <property type="project" value="TreeGrafter"/>
</dbReference>
<evidence type="ECO:0000256" key="1">
    <source>
        <dbReference type="SAM" id="SignalP"/>
    </source>
</evidence>
<keyword evidence="3" id="KW-1185">Reference proteome</keyword>
<dbReference type="Proteomes" id="UP000024635">
    <property type="component" value="Unassembled WGS sequence"/>
</dbReference>
<proteinExistence type="predicted"/>
<reference evidence="3" key="1">
    <citation type="journal article" date="2015" name="Nat. Genet.">
        <title>The genome and transcriptome of the zoonotic hookworm Ancylostoma ceylanicum identify infection-specific gene families.</title>
        <authorList>
            <person name="Schwarz E.M."/>
            <person name="Hu Y."/>
            <person name="Antoshechkin I."/>
            <person name="Miller M.M."/>
            <person name="Sternberg P.W."/>
            <person name="Aroian R.V."/>
        </authorList>
    </citation>
    <scope>NUCLEOTIDE SEQUENCE</scope>
    <source>
        <strain evidence="3">HY135</strain>
    </source>
</reference>
<name>A0A016TQQ6_9BILA</name>
<dbReference type="GO" id="GO:1990834">
    <property type="term" value="P:response to odorant"/>
    <property type="evidence" value="ECO:0007669"/>
    <property type="project" value="TreeGrafter"/>
</dbReference>
<evidence type="ECO:0000313" key="2">
    <source>
        <dbReference type="EMBL" id="EYC04977.1"/>
    </source>
</evidence>
<dbReference type="PANTHER" id="PTHR34722">
    <property type="entry name" value="HOMOLOG OF ODR-2 (TWO)-RELATED"/>
    <property type="match status" value="1"/>
</dbReference>
<accession>A0A016TQQ6</accession>
<gene>
    <name evidence="2" type="primary">Acey_s0084.g1705</name>
    <name evidence="2" type="synonym">Acey-T13G4.2</name>
    <name evidence="2" type="ORF">Y032_0084g1705</name>
</gene>
<dbReference type="GO" id="GO:0042048">
    <property type="term" value="P:olfactory behavior"/>
    <property type="evidence" value="ECO:0007669"/>
    <property type="project" value="TreeGrafter"/>
</dbReference>
<dbReference type="STRING" id="53326.A0A016TQQ6"/>